<dbReference type="OrthoDB" id="9792068at2"/>
<reference evidence="8 9" key="1">
    <citation type="submission" date="2016-10" db="EMBL/GenBank/DDBJ databases">
        <authorList>
            <person name="de Groot N.N."/>
        </authorList>
    </citation>
    <scope>NUCLEOTIDE SEQUENCE [LARGE SCALE GENOMIC DNA]</scope>
    <source>
        <strain evidence="8 9">CGMCC 1.10434</strain>
    </source>
</reference>
<evidence type="ECO:0000256" key="2">
    <source>
        <dbReference type="ARBA" id="ARBA00009677"/>
    </source>
</evidence>
<evidence type="ECO:0000256" key="3">
    <source>
        <dbReference type="ARBA" id="ARBA00014376"/>
    </source>
</evidence>
<dbReference type="NCBIfam" id="TIGR01396">
    <property type="entry name" value="FlgB"/>
    <property type="match status" value="1"/>
</dbReference>
<organism evidence="8 9">
    <name type="scientific">Amphibacillus marinus</name>
    <dbReference type="NCBI Taxonomy" id="872970"/>
    <lineage>
        <taxon>Bacteria</taxon>
        <taxon>Bacillati</taxon>
        <taxon>Bacillota</taxon>
        <taxon>Bacilli</taxon>
        <taxon>Bacillales</taxon>
        <taxon>Bacillaceae</taxon>
        <taxon>Amphibacillus</taxon>
    </lineage>
</organism>
<gene>
    <name evidence="8" type="ORF">SAMN04488134_101433</name>
</gene>
<comment type="subunit">
    <text evidence="6">The basal body constitutes a major portion of the flagellar organelle and consists of a number of rings mounted on a central rod.</text>
</comment>
<dbReference type="AlphaFoldDB" id="A0A1H8HT50"/>
<evidence type="ECO:0000256" key="6">
    <source>
        <dbReference type="PIRNR" id="PIRNR002889"/>
    </source>
</evidence>
<dbReference type="PIRSF" id="PIRSF002889">
    <property type="entry name" value="Rod_FlgB"/>
    <property type="match status" value="1"/>
</dbReference>
<dbReference type="PANTHER" id="PTHR30435:SF12">
    <property type="entry name" value="FLAGELLAR BASAL BODY ROD PROTEIN FLGB"/>
    <property type="match status" value="1"/>
</dbReference>
<keyword evidence="8" id="KW-0969">Cilium</keyword>
<dbReference type="PANTHER" id="PTHR30435">
    <property type="entry name" value="FLAGELLAR PROTEIN"/>
    <property type="match status" value="1"/>
</dbReference>
<dbReference type="InterPro" id="IPR019776">
    <property type="entry name" value="Flagellar_basal_body_rod_CS"/>
</dbReference>
<dbReference type="InterPro" id="IPR006300">
    <property type="entry name" value="FlgB"/>
</dbReference>
<keyword evidence="9" id="KW-1185">Reference proteome</keyword>
<name>A0A1H8HT50_9BACI</name>
<feature type="domain" description="Flagellar basal body rod protein N-terminal" evidence="7">
    <location>
        <begin position="23"/>
        <end position="38"/>
    </location>
</feature>
<evidence type="ECO:0000256" key="5">
    <source>
        <dbReference type="ARBA" id="ARBA00024934"/>
    </source>
</evidence>
<dbReference type="Proteomes" id="UP000199300">
    <property type="component" value="Unassembled WGS sequence"/>
</dbReference>
<dbReference type="GO" id="GO:0030694">
    <property type="term" value="C:bacterial-type flagellum basal body, rod"/>
    <property type="evidence" value="ECO:0007669"/>
    <property type="project" value="InterPro"/>
</dbReference>
<keyword evidence="4 6" id="KW-0975">Bacterial flagellum</keyword>
<dbReference type="STRING" id="872970.SAMN04488134_101433"/>
<protein>
    <recommendedName>
        <fullName evidence="3 6">Flagellar basal body rod protein FlgB</fullName>
    </recommendedName>
</protein>
<dbReference type="RefSeq" id="WP_091494296.1">
    <property type="nucleotide sequence ID" value="NZ_FODJ01000001.1"/>
</dbReference>
<accession>A0A1H8HT50</accession>
<comment type="function">
    <text evidence="5 6">Structural component of flagellum, the bacterial motility apparatus. Part of the rod structure of flagellar basal body.</text>
</comment>
<dbReference type="Pfam" id="PF00460">
    <property type="entry name" value="Flg_bb_rod"/>
    <property type="match status" value="1"/>
</dbReference>
<sequence>MSIFGRSVDNIQHGLNYSVLKNETISNNVANVDTANYKAKQVAFKSLLEMESKNGFKAKRTDPRHLDFGRTTNGFRISTHSNTQYNHNGNNVDIDKQMSELANNQIYYQSLVDRLNGHFNTLQTVIRGGR</sequence>
<dbReference type="InterPro" id="IPR001444">
    <property type="entry name" value="Flag_bb_rod_N"/>
</dbReference>
<comment type="subcellular location">
    <subcellularLocation>
        <location evidence="1 6">Bacterial flagellum basal body</location>
    </subcellularLocation>
</comment>
<evidence type="ECO:0000256" key="1">
    <source>
        <dbReference type="ARBA" id="ARBA00004117"/>
    </source>
</evidence>
<comment type="similarity">
    <text evidence="2 6">Belongs to the flagella basal body rod proteins family.</text>
</comment>
<evidence type="ECO:0000259" key="7">
    <source>
        <dbReference type="Pfam" id="PF00460"/>
    </source>
</evidence>
<evidence type="ECO:0000313" key="8">
    <source>
        <dbReference type="EMBL" id="SEN59283.1"/>
    </source>
</evidence>
<dbReference type="GO" id="GO:0071978">
    <property type="term" value="P:bacterial-type flagellum-dependent swarming motility"/>
    <property type="evidence" value="ECO:0007669"/>
    <property type="project" value="TreeGrafter"/>
</dbReference>
<keyword evidence="8" id="KW-0966">Cell projection</keyword>
<evidence type="ECO:0000256" key="4">
    <source>
        <dbReference type="ARBA" id="ARBA00023143"/>
    </source>
</evidence>
<dbReference type="PROSITE" id="PS00588">
    <property type="entry name" value="FLAGELLA_BB_ROD"/>
    <property type="match status" value="1"/>
</dbReference>
<proteinExistence type="inferred from homology"/>
<evidence type="ECO:0000313" key="9">
    <source>
        <dbReference type="Proteomes" id="UP000199300"/>
    </source>
</evidence>
<keyword evidence="8" id="KW-0282">Flagellum</keyword>
<dbReference type="EMBL" id="FODJ01000001">
    <property type="protein sequence ID" value="SEN59283.1"/>
    <property type="molecule type" value="Genomic_DNA"/>
</dbReference>